<evidence type="ECO:0000313" key="11">
    <source>
        <dbReference type="EMBL" id="CAI0541393.1"/>
    </source>
</evidence>
<organism evidence="11 12">
    <name type="scientific">Linum tenue</name>
    <dbReference type="NCBI Taxonomy" id="586396"/>
    <lineage>
        <taxon>Eukaryota</taxon>
        <taxon>Viridiplantae</taxon>
        <taxon>Streptophyta</taxon>
        <taxon>Embryophyta</taxon>
        <taxon>Tracheophyta</taxon>
        <taxon>Spermatophyta</taxon>
        <taxon>Magnoliopsida</taxon>
        <taxon>eudicotyledons</taxon>
        <taxon>Gunneridae</taxon>
        <taxon>Pentapetalae</taxon>
        <taxon>rosids</taxon>
        <taxon>fabids</taxon>
        <taxon>Malpighiales</taxon>
        <taxon>Linaceae</taxon>
        <taxon>Linum</taxon>
    </lineage>
</organism>
<keyword evidence="10" id="KW-0472">Membrane</keyword>
<evidence type="ECO:0000256" key="5">
    <source>
        <dbReference type="ARBA" id="ARBA00023002"/>
    </source>
</evidence>
<evidence type="ECO:0000256" key="6">
    <source>
        <dbReference type="ARBA" id="ARBA00023004"/>
    </source>
</evidence>
<dbReference type="PANTHER" id="PTHR24296">
    <property type="entry name" value="CYTOCHROME P450"/>
    <property type="match status" value="1"/>
</dbReference>
<evidence type="ECO:0000256" key="10">
    <source>
        <dbReference type="SAM" id="Phobius"/>
    </source>
</evidence>
<keyword evidence="12" id="KW-1185">Reference proteome</keyword>
<name>A0AAV0QAJ8_9ROSI</name>
<dbReference type="CDD" id="cd11064">
    <property type="entry name" value="CYP86A"/>
    <property type="match status" value="1"/>
</dbReference>
<evidence type="ECO:0000256" key="4">
    <source>
        <dbReference type="ARBA" id="ARBA00022723"/>
    </source>
</evidence>
<proteinExistence type="inferred from homology"/>
<dbReference type="Pfam" id="PF00067">
    <property type="entry name" value="p450"/>
    <property type="match status" value="1"/>
</dbReference>
<dbReference type="Proteomes" id="UP001154282">
    <property type="component" value="Unassembled WGS sequence"/>
</dbReference>
<comment type="caution">
    <text evidence="11">The sequence shown here is derived from an EMBL/GenBank/DDBJ whole genome shotgun (WGS) entry which is preliminary data.</text>
</comment>
<dbReference type="GO" id="GO:0004497">
    <property type="term" value="F:monooxygenase activity"/>
    <property type="evidence" value="ECO:0007669"/>
    <property type="project" value="UniProtKB-KW"/>
</dbReference>
<dbReference type="PROSITE" id="PS00086">
    <property type="entry name" value="CYTOCHROME_P450"/>
    <property type="match status" value="1"/>
</dbReference>
<sequence>MLEYTSFTFISSLLISTSILFFFLLKSRPATKNPCPGSYPVIGNIISFLRNFHRFHDWVTEMLHRTPSASVQVNSLLNISTGVCTSNPDNIQHMLTSPNVSSYIKGSRFHTVLHDLLGDGIFNADGQIWAVQRKIASHEFSTRSLKLFVSEVVDSEISGNLLPFLSEAEEENRGFDLQQVLNKFAFRSICRVGFGVDPELFVQDLDFMNAFDYAVETCFSRFTSPVPLFWKMKRFLNLGSERRFKESVNTINDFARRVIESKEIEIQNHQDLLARFMVWSSSMEFEGEKQRHKFLRDIVISFVLAGKDTTSTALTWFFWLIAGNPRVSDLIHRELSTALASPELGKRKKFEYEELKGLDYLHAALSESMRLFPPVAQNTRLVVNDDVWPDGTEVRKGWFADYSAYAVGRSEKVWGPDCREFKPERWLDCDGRYESVDQFRYPVFHCGPRMCLGKEMAFVQMKAIAAAVMTEFEVVAADGGANSPERMVDPPYSLSLLLRMRGGLPVTVKRRMDN</sequence>
<keyword evidence="10" id="KW-1133">Transmembrane helix</keyword>
<accession>A0AAV0QAJ8</accession>
<keyword evidence="5 9" id="KW-0560">Oxidoreductase</keyword>
<keyword evidence="7 9" id="KW-0503">Monooxygenase</keyword>
<evidence type="ECO:0000256" key="9">
    <source>
        <dbReference type="RuleBase" id="RU000461"/>
    </source>
</evidence>
<dbReference type="GO" id="GO:0005506">
    <property type="term" value="F:iron ion binding"/>
    <property type="evidence" value="ECO:0007669"/>
    <property type="project" value="InterPro"/>
</dbReference>
<dbReference type="EMBL" id="CAMGYJ010000009">
    <property type="protein sequence ID" value="CAI0541393.1"/>
    <property type="molecule type" value="Genomic_DNA"/>
</dbReference>
<feature type="binding site" description="axial binding residue" evidence="8">
    <location>
        <position position="451"/>
    </location>
    <ligand>
        <name>heme</name>
        <dbReference type="ChEBI" id="CHEBI:30413"/>
    </ligand>
    <ligandPart>
        <name>Fe</name>
        <dbReference type="ChEBI" id="CHEBI:18248"/>
    </ligandPart>
</feature>
<keyword evidence="6 8" id="KW-0408">Iron</keyword>
<dbReference type="InterPro" id="IPR001128">
    <property type="entry name" value="Cyt_P450"/>
</dbReference>
<comment type="similarity">
    <text evidence="2 9">Belongs to the cytochrome P450 family.</text>
</comment>
<evidence type="ECO:0000256" key="2">
    <source>
        <dbReference type="ARBA" id="ARBA00010617"/>
    </source>
</evidence>
<comment type="cofactor">
    <cofactor evidence="1 8">
        <name>heme</name>
        <dbReference type="ChEBI" id="CHEBI:30413"/>
    </cofactor>
</comment>
<dbReference type="GO" id="GO:0020037">
    <property type="term" value="F:heme binding"/>
    <property type="evidence" value="ECO:0007669"/>
    <property type="project" value="InterPro"/>
</dbReference>
<evidence type="ECO:0000313" key="12">
    <source>
        <dbReference type="Proteomes" id="UP001154282"/>
    </source>
</evidence>
<dbReference type="SUPFAM" id="SSF48264">
    <property type="entry name" value="Cytochrome P450"/>
    <property type="match status" value="1"/>
</dbReference>
<keyword evidence="4 8" id="KW-0479">Metal-binding</keyword>
<keyword evidence="10" id="KW-0812">Transmembrane</keyword>
<dbReference type="InterPro" id="IPR002401">
    <property type="entry name" value="Cyt_P450_E_grp-I"/>
</dbReference>
<dbReference type="Gene3D" id="1.10.630.10">
    <property type="entry name" value="Cytochrome P450"/>
    <property type="match status" value="1"/>
</dbReference>
<evidence type="ECO:0000256" key="8">
    <source>
        <dbReference type="PIRSR" id="PIRSR602401-1"/>
    </source>
</evidence>
<dbReference type="PRINTS" id="PR00463">
    <property type="entry name" value="EP450I"/>
</dbReference>
<dbReference type="AlphaFoldDB" id="A0AAV0QAJ8"/>
<evidence type="ECO:0000256" key="7">
    <source>
        <dbReference type="ARBA" id="ARBA00023033"/>
    </source>
</evidence>
<evidence type="ECO:0000256" key="1">
    <source>
        <dbReference type="ARBA" id="ARBA00001971"/>
    </source>
</evidence>
<dbReference type="InterPro" id="IPR036396">
    <property type="entry name" value="Cyt_P450_sf"/>
</dbReference>
<dbReference type="GO" id="GO:0006629">
    <property type="term" value="P:lipid metabolic process"/>
    <property type="evidence" value="ECO:0007669"/>
    <property type="project" value="UniProtKB-ARBA"/>
</dbReference>
<protein>
    <recommendedName>
        <fullName evidence="13">Cytochrome P450</fullName>
    </recommendedName>
</protein>
<reference evidence="11" key="1">
    <citation type="submission" date="2022-08" db="EMBL/GenBank/DDBJ databases">
        <authorList>
            <person name="Gutierrez-Valencia J."/>
        </authorList>
    </citation>
    <scope>NUCLEOTIDE SEQUENCE</scope>
</reference>
<dbReference type="PRINTS" id="PR00385">
    <property type="entry name" value="P450"/>
</dbReference>
<gene>
    <name evidence="11" type="ORF">LITE_LOCUS42079</name>
</gene>
<evidence type="ECO:0000256" key="3">
    <source>
        <dbReference type="ARBA" id="ARBA00022617"/>
    </source>
</evidence>
<keyword evidence="3 8" id="KW-0349">Heme</keyword>
<feature type="transmembrane region" description="Helical" evidence="10">
    <location>
        <begin position="6"/>
        <end position="25"/>
    </location>
</feature>
<evidence type="ECO:0008006" key="13">
    <source>
        <dbReference type="Google" id="ProtNLM"/>
    </source>
</evidence>
<dbReference type="GO" id="GO:0016705">
    <property type="term" value="F:oxidoreductase activity, acting on paired donors, with incorporation or reduction of molecular oxygen"/>
    <property type="evidence" value="ECO:0007669"/>
    <property type="project" value="InterPro"/>
</dbReference>
<dbReference type="InterPro" id="IPR017972">
    <property type="entry name" value="Cyt_P450_CS"/>
</dbReference>